<evidence type="ECO:0000259" key="3">
    <source>
        <dbReference type="PROSITE" id="PS51272"/>
    </source>
</evidence>
<comment type="caution">
    <text evidence="4">The sequence shown here is derived from an EMBL/GenBank/DDBJ whole genome shotgun (WGS) entry which is preliminary data.</text>
</comment>
<keyword evidence="5" id="KW-1185">Reference proteome</keyword>
<evidence type="ECO:0000256" key="2">
    <source>
        <dbReference type="SAM" id="SignalP"/>
    </source>
</evidence>
<evidence type="ECO:0000313" key="4">
    <source>
        <dbReference type="EMBL" id="GIO68042.1"/>
    </source>
</evidence>
<organism evidence="4 5">
    <name type="scientific">Paenibacillus cookii</name>
    <dbReference type="NCBI Taxonomy" id="157839"/>
    <lineage>
        <taxon>Bacteria</taxon>
        <taxon>Bacillati</taxon>
        <taxon>Bacillota</taxon>
        <taxon>Bacilli</taxon>
        <taxon>Bacillales</taxon>
        <taxon>Paenibacillaceae</taxon>
        <taxon>Paenibacillus</taxon>
    </lineage>
</organism>
<dbReference type="InterPro" id="IPR001119">
    <property type="entry name" value="SLH_dom"/>
</dbReference>
<dbReference type="InterPro" id="IPR051465">
    <property type="entry name" value="Cell_Envelope_Struct_Comp"/>
</dbReference>
<gene>
    <name evidence="4" type="ORF">J21TS3_28630</name>
</gene>
<dbReference type="PANTHER" id="PTHR43308:SF5">
    <property type="entry name" value="S-LAYER PROTEIN _ PEPTIDOGLYCAN ENDO-BETA-N-ACETYLGLUCOSAMINIDASE"/>
    <property type="match status" value="1"/>
</dbReference>
<dbReference type="EMBL" id="BORW01000014">
    <property type="protein sequence ID" value="GIO68042.1"/>
    <property type="molecule type" value="Genomic_DNA"/>
</dbReference>
<feature type="chain" id="PRO_5047439202" description="SLH domain-containing protein" evidence="2">
    <location>
        <begin position="25"/>
        <end position="348"/>
    </location>
</feature>
<dbReference type="PANTHER" id="PTHR43308">
    <property type="entry name" value="OUTER MEMBRANE PROTEIN ALPHA-RELATED"/>
    <property type="match status" value="1"/>
</dbReference>
<feature type="region of interest" description="Disordered" evidence="1">
    <location>
        <begin position="318"/>
        <end position="348"/>
    </location>
</feature>
<dbReference type="RefSeq" id="WP_212950431.1">
    <property type="nucleotide sequence ID" value="NZ_BORW01000014.1"/>
</dbReference>
<keyword evidence="2" id="KW-0732">Signal</keyword>
<feature type="domain" description="SLH" evidence="3">
    <location>
        <begin position="42"/>
        <end position="105"/>
    </location>
</feature>
<name>A0ABQ4LXS0_9BACL</name>
<feature type="signal peptide" evidence="2">
    <location>
        <begin position="1"/>
        <end position="24"/>
    </location>
</feature>
<accession>A0ABQ4LXS0</accession>
<proteinExistence type="predicted"/>
<evidence type="ECO:0000256" key="1">
    <source>
        <dbReference type="SAM" id="MobiDB-lite"/>
    </source>
</evidence>
<sequence length="348" mass="37121">MKKVKHILLSTFAVSLALSLSVQAASANGAASSAKPEVRAQAALKFKDINDAPWAEGNILKMQSKHVFQGFEDGTFRPNKPVTRVEAIVMAVRLMGLDEEAKSKSASPNLPFQDADHLSKKYPWAAGYLATALEHGLLDANEKIQPEKPASRVWVSSLLVKSLGFEKEASAQTAAKLSFKDSSAIPAASVGYVKVAMEKGLISGYPNGTFLPNKGVTRAEMAALLDRTNEDLMEKAGAVKVNGTVKEISFPAASVTADTYGEIKIETANQEIGTFKIESGLLVGYHNKAIKADQLAVNDKVVLTVLDQKVVDARLLASKGSEKPAANDQPQKAENAGNGKKSDKKTGK</sequence>
<dbReference type="PROSITE" id="PS51272">
    <property type="entry name" value="SLH"/>
    <property type="match status" value="2"/>
</dbReference>
<protein>
    <recommendedName>
        <fullName evidence="3">SLH domain-containing protein</fullName>
    </recommendedName>
</protein>
<reference evidence="4 5" key="1">
    <citation type="submission" date="2021-03" db="EMBL/GenBank/DDBJ databases">
        <title>Antimicrobial resistance genes in bacteria isolated from Japanese honey, and their potential for conferring macrolide and lincosamide resistance in the American foulbrood pathogen Paenibacillus larvae.</title>
        <authorList>
            <person name="Okamoto M."/>
            <person name="Kumagai M."/>
            <person name="Kanamori H."/>
            <person name="Takamatsu D."/>
        </authorList>
    </citation>
    <scope>NUCLEOTIDE SEQUENCE [LARGE SCALE GENOMIC DNA]</scope>
    <source>
        <strain evidence="4 5">J21TS3</strain>
    </source>
</reference>
<evidence type="ECO:0000313" key="5">
    <source>
        <dbReference type="Proteomes" id="UP000680638"/>
    </source>
</evidence>
<dbReference type="Proteomes" id="UP000680638">
    <property type="component" value="Unassembled WGS sequence"/>
</dbReference>
<feature type="domain" description="SLH" evidence="3">
    <location>
        <begin position="176"/>
        <end position="239"/>
    </location>
</feature>
<dbReference type="Pfam" id="PF00395">
    <property type="entry name" value="SLH"/>
    <property type="match status" value="2"/>
</dbReference>